<dbReference type="RefSeq" id="WP_085092644.1">
    <property type="nucleotide sequence ID" value="NZ_AP022603.1"/>
</dbReference>
<reference evidence="1 2" key="1">
    <citation type="submission" date="2016-01" db="EMBL/GenBank/DDBJ databases">
        <title>The new phylogeny of the genus Mycobacterium.</title>
        <authorList>
            <person name="Tarcisio F."/>
            <person name="Conor M."/>
            <person name="Antonella G."/>
            <person name="Elisabetta G."/>
            <person name="Giulia F.S."/>
            <person name="Sara T."/>
            <person name="Anna F."/>
            <person name="Clotilde B."/>
            <person name="Roberto B."/>
            <person name="Veronica D.S."/>
            <person name="Fabio R."/>
            <person name="Monica P."/>
            <person name="Olivier J."/>
            <person name="Enrico T."/>
            <person name="Nicola S."/>
        </authorList>
    </citation>
    <scope>NUCLEOTIDE SEQUENCE [LARGE SCALE GENOMIC DNA]</scope>
    <source>
        <strain evidence="1 2">DSM 44179</strain>
    </source>
</reference>
<protein>
    <submittedName>
        <fullName evidence="1">Uncharacterized protein</fullName>
    </submittedName>
</protein>
<keyword evidence="2" id="KW-1185">Reference proteome</keyword>
<sequence>MAFTRTVSAMFAAGVALSAFSVGTAWAGGPDGYVEDAGESFEAVGSGYVGNALVGFRATGATKDEAKADVVAACQAGGGVECSWDEVTNDKLCIVSIGDDGTGQVGGGAGANVEAARDNAYMHAAEGGYPYPASARILISACA</sequence>
<dbReference type="AlphaFoldDB" id="A0A1X1RL48"/>
<evidence type="ECO:0000313" key="1">
    <source>
        <dbReference type="EMBL" id="ORV08472.1"/>
    </source>
</evidence>
<name>A0A1X1RL48_MYCFA</name>
<evidence type="ECO:0000313" key="2">
    <source>
        <dbReference type="Proteomes" id="UP000193484"/>
    </source>
</evidence>
<dbReference type="EMBL" id="LQOJ01000015">
    <property type="protein sequence ID" value="ORV08472.1"/>
    <property type="molecule type" value="Genomic_DNA"/>
</dbReference>
<dbReference type="Proteomes" id="UP000193484">
    <property type="component" value="Unassembled WGS sequence"/>
</dbReference>
<comment type="caution">
    <text evidence="1">The sequence shown here is derived from an EMBL/GenBank/DDBJ whole genome shotgun (WGS) entry which is preliminary data.</text>
</comment>
<organism evidence="1 2">
    <name type="scientific">Mycolicibacterium fallax</name>
    <name type="common">Mycobacterium fallax</name>
    <dbReference type="NCBI Taxonomy" id="1793"/>
    <lineage>
        <taxon>Bacteria</taxon>
        <taxon>Bacillati</taxon>
        <taxon>Actinomycetota</taxon>
        <taxon>Actinomycetes</taxon>
        <taxon>Mycobacteriales</taxon>
        <taxon>Mycobacteriaceae</taxon>
        <taxon>Mycolicibacterium</taxon>
    </lineage>
</organism>
<dbReference type="STRING" id="1793.AWC04_01980"/>
<gene>
    <name evidence="1" type="ORF">AWC04_01980</name>
</gene>
<dbReference type="OrthoDB" id="4751006at2"/>
<proteinExistence type="predicted"/>
<accession>A0A1X1RL48</accession>